<reference evidence="8 9" key="1">
    <citation type="submission" date="2018-12" db="EMBL/GenBank/DDBJ databases">
        <authorList>
            <person name="Yu L."/>
        </authorList>
    </citation>
    <scope>NUCLEOTIDE SEQUENCE [LARGE SCALE GENOMIC DNA]</scope>
    <source>
        <strain evidence="8 9">HAW-EB2</strain>
    </source>
</reference>
<feature type="transmembrane region" description="Helical" evidence="7">
    <location>
        <begin position="6"/>
        <end position="27"/>
    </location>
</feature>
<dbReference type="EMBL" id="RXNU01000013">
    <property type="protein sequence ID" value="RTR37312.1"/>
    <property type="molecule type" value="Genomic_DNA"/>
</dbReference>
<keyword evidence="3" id="KW-1003">Cell membrane</keyword>
<dbReference type="Proteomes" id="UP000267448">
    <property type="component" value="Unassembled WGS sequence"/>
</dbReference>
<evidence type="ECO:0000256" key="7">
    <source>
        <dbReference type="RuleBase" id="RU362048"/>
    </source>
</evidence>
<feature type="transmembrane region" description="Helical" evidence="7">
    <location>
        <begin position="104"/>
        <end position="126"/>
    </location>
</feature>
<evidence type="ECO:0000256" key="6">
    <source>
        <dbReference type="ARBA" id="ARBA00023136"/>
    </source>
</evidence>
<evidence type="ECO:0000256" key="3">
    <source>
        <dbReference type="ARBA" id="ARBA00022475"/>
    </source>
</evidence>
<evidence type="ECO:0000256" key="4">
    <source>
        <dbReference type="ARBA" id="ARBA00022692"/>
    </source>
</evidence>
<organism evidence="8 9">
    <name type="scientific">Shewanella canadensis</name>
    <dbReference type="NCBI Taxonomy" id="271096"/>
    <lineage>
        <taxon>Bacteria</taxon>
        <taxon>Pseudomonadati</taxon>
        <taxon>Pseudomonadota</taxon>
        <taxon>Gammaproteobacteria</taxon>
        <taxon>Alteromonadales</taxon>
        <taxon>Shewanellaceae</taxon>
        <taxon>Shewanella</taxon>
    </lineage>
</organism>
<evidence type="ECO:0000313" key="8">
    <source>
        <dbReference type="EMBL" id="RTR37312.1"/>
    </source>
</evidence>
<feature type="transmembrane region" description="Helical" evidence="7">
    <location>
        <begin position="39"/>
        <end position="64"/>
    </location>
</feature>
<dbReference type="AlphaFoldDB" id="A0A3S0K7H6"/>
<feature type="transmembrane region" description="Helical" evidence="7">
    <location>
        <begin position="70"/>
        <end position="88"/>
    </location>
</feature>
<dbReference type="PANTHER" id="PTHR33508">
    <property type="entry name" value="UPF0056 MEMBRANE PROTEIN YHCE"/>
    <property type="match status" value="1"/>
</dbReference>
<keyword evidence="5 7" id="KW-1133">Transmembrane helix</keyword>
<comment type="subcellular location">
    <subcellularLocation>
        <location evidence="1 7">Cell membrane</location>
        <topology evidence="1 7">Multi-pass membrane protein</topology>
    </subcellularLocation>
</comment>
<dbReference type="RefSeq" id="WP_012144764.1">
    <property type="nucleotide sequence ID" value="NZ_RXNU01000013.1"/>
</dbReference>
<evidence type="ECO:0000256" key="5">
    <source>
        <dbReference type="ARBA" id="ARBA00022989"/>
    </source>
</evidence>
<evidence type="ECO:0000256" key="1">
    <source>
        <dbReference type="ARBA" id="ARBA00004651"/>
    </source>
</evidence>
<dbReference type="OrthoDB" id="21094at2"/>
<gene>
    <name evidence="8" type="ORF">EKG38_19095</name>
</gene>
<accession>A0A3S0K7H6</accession>
<keyword evidence="4 7" id="KW-0812">Transmembrane</keyword>
<keyword evidence="9" id="KW-1185">Reference proteome</keyword>
<name>A0A3S0K7H6_9GAMM</name>
<feature type="transmembrane region" description="Helical" evidence="7">
    <location>
        <begin position="138"/>
        <end position="157"/>
    </location>
</feature>
<comment type="caution">
    <text evidence="8">The sequence shown here is derived from an EMBL/GenBank/DDBJ whole genome shotgun (WGS) entry which is preliminary data.</text>
</comment>
<sequence>MDIFSAAVMLFLIMDPLGNLPIFASILRHIEPKKRRRVLIRELVFALVIMLLFLFAGEAILNFLNLKSESVSIAGGIILFLIAIRMIFPQPGGVVGLAAGEEPFIVPMAIPLMAGPSVLAALILLAHTDSSRMMDWTIALLAAWGASAVILLFYKVFTKVLGEKGLTAVERLMGMVLVMISVQMFLDGIADYMSHIGQAVP</sequence>
<protein>
    <recommendedName>
        <fullName evidence="7">UPF0056 membrane protein</fullName>
    </recommendedName>
</protein>
<evidence type="ECO:0000256" key="2">
    <source>
        <dbReference type="ARBA" id="ARBA00009784"/>
    </source>
</evidence>
<proteinExistence type="inferred from homology"/>
<feature type="transmembrane region" description="Helical" evidence="7">
    <location>
        <begin position="169"/>
        <end position="186"/>
    </location>
</feature>
<dbReference type="GO" id="GO:0005886">
    <property type="term" value="C:plasma membrane"/>
    <property type="evidence" value="ECO:0007669"/>
    <property type="project" value="UniProtKB-SubCell"/>
</dbReference>
<keyword evidence="6 7" id="KW-0472">Membrane</keyword>
<dbReference type="NCBIfam" id="NF008010">
    <property type="entry name" value="PRK10739.1"/>
    <property type="match status" value="1"/>
</dbReference>
<dbReference type="Pfam" id="PF01914">
    <property type="entry name" value="MarC"/>
    <property type="match status" value="1"/>
</dbReference>
<dbReference type="InterPro" id="IPR002771">
    <property type="entry name" value="Multi_antbiot-R_MarC"/>
</dbReference>
<evidence type="ECO:0000313" key="9">
    <source>
        <dbReference type="Proteomes" id="UP000267448"/>
    </source>
</evidence>
<dbReference type="PANTHER" id="PTHR33508:SF10">
    <property type="entry name" value="UPF0056 INNER MEMBRANE PROTEIN YHGN"/>
    <property type="match status" value="1"/>
</dbReference>
<comment type="similarity">
    <text evidence="2 7">Belongs to the UPF0056 (MarC) family.</text>
</comment>